<proteinExistence type="predicted"/>
<dbReference type="Proteomes" id="UP000318380">
    <property type="component" value="Unassembled WGS sequence"/>
</dbReference>
<comment type="caution">
    <text evidence="1">The sequence shown here is derived from an EMBL/GenBank/DDBJ whole genome shotgun (WGS) entry which is preliminary data.</text>
</comment>
<reference evidence="1 2" key="1">
    <citation type="submission" date="2019-06" db="EMBL/GenBank/DDBJ databases">
        <title>Sequencing the genomes of 1000 actinobacteria strains.</title>
        <authorList>
            <person name="Klenk H.-P."/>
        </authorList>
    </citation>
    <scope>NUCLEOTIDE SEQUENCE [LARGE SCALE GENOMIC DNA]</scope>
    <source>
        <strain evidence="1 2">DSM 24683</strain>
    </source>
</reference>
<dbReference type="EMBL" id="VIVK01000001">
    <property type="protein sequence ID" value="TWD80029.1"/>
    <property type="molecule type" value="Genomic_DNA"/>
</dbReference>
<protein>
    <submittedName>
        <fullName evidence="1">Uncharacterized protein</fullName>
    </submittedName>
</protein>
<accession>A0A561BMF0</accession>
<keyword evidence="2" id="KW-1185">Reference proteome</keyword>
<evidence type="ECO:0000313" key="2">
    <source>
        <dbReference type="Proteomes" id="UP000318380"/>
    </source>
</evidence>
<dbReference type="AlphaFoldDB" id="A0A561BMF0"/>
<evidence type="ECO:0000313" key="1">
    <source>
        <dbReference type="EMBL" id="TWD80029.1"/>
    </source>
</evidence>
<sequence>MSEVSDPRVIEHWRGIAADCDRRWRELDPGDVQAVEALVAECRDLVRTLTQQAR</sequence>
<gene>
    <name evidence="1" type="ORF">FB561_1095</name>
</gene>
<name>A0A561BMF0_9ACTN</name>
<organism evidence="1 2">
    <name type="scientific">Kribbella amoyensis</name>
    <dbReference type="NCBI Taxonomy" id="996641"/>
    <lineage>
        <taxon>Bacteria</taxon>
        <taxon>Bacillati</taxon>
        <taxon>Actinomycetota</taxon>
        <taxon>Actinomycetes</taxon>
        <taxon>Propionibacteriales</taxon>
        <taxon>Kribbellaceae</taxon>
        <taxon>Kribbella</taxon>
    </lineage>
</organism>